<keyword evidence="5" id="KW-1185">Reference proteome</keyword>
<gene>
    <name evidence="4" type="ORF">AKG39_06525</name>
</gene>
<proteinExistence type="predicted"/>
<dbReference type="NCBIfam" id="TIGR02543">
    <property type="entry name" value="List_Bact_rpt"/>
    <property type="match status" value="6"/>
</dbReference>
<feature type="region of interest" description="Disordered" evidence="2">
    <location>
        <begin position="482"/>
        <end position="501"/>
    </location>
</feature>
<name>A0A0L6U1N5_9FIRM</name>
<feature type="region of interest" description="Disordered" evidence="2">
    <location>
        <begin position="1232"/>
        <end position="1262"/>
    </location>
</feature>
<dbReference type="OrthoDB" id="1999899at2"/>
<dbReference type="Pfam" id="PF09479">
    <property type="entry name" value="Flg_new"/>
    <property type="match status" value="7"/>
</dbReference>
<evidence type="ECO:0000256" key="2">
    <source>
        <dbReference type="SAM" id="MobiDB-lite"/>
    </source>
</evidence>
<evidence type="ECO:0000313" key="5">
    <source>
        <dbReference type="Proteomes" id="UP000036873"/>
    </source>
</evidence>
<feature type="compositionally biased region" description="Polar residues" evidence="2">
    <location>
        <begin position="1300"/>
        <end position="1313"/>
    </location>
</feature>
<dbReference type="Proteomes" id="UP000036873">
    <property type="component" value="Unassembled WGS sequence"/>
</dbReference>
<feature type="region of interest" description="Disordered" evidence="2">
    <location>
        <begin position="1278"/>
        <end position="1313"/>
    </location>
</feature>
<dbReference type="GO" id="GO:0030313">
    <property type="term" value="C:cell envelope"/>
    <property type="evidence" value="ECO:0007669"/>
    <property type="project" value="UniProtKB-SubCell"/>
</dbReference>
<feature type="domain" description="DUF8194" evidence="3">
    <location>
        <begin position="384"/>
        <end position="457"/>
    </location>
</feature>
<evidence type="ECO:0000313" key="4">
    <source>
        <dbReference type="EMBL" id="KNZ42416.1"/>
    </source>
</evidence>
<dbReference type="InterPro" id="IPR013378">
    <property type="entry name" value="InlB-like_B-rpt"/>
</dbReference>
<feature type="compositionally biased region" description="Basic and acidic residues" evidence="2">
    <location>
        <begin position="491"/>
        <end position="500"/>
    </location>
</feature>
<dbReference type="EMBL" id="LGYO01000013">
    <property type="protein sequence ID" value="KNZ42416.1"/>
    <property type="molecule type" value="Genomic_DNA"/>
</dbReference>
<protein>
    <recommendedName>
        <fullName evidence="3">DUF8194 domain-containing protein</fullName>
    </recommendedName>
</protein>
<dbReference type="STRING" id="52689.AKG39_06525"/>
<sequence length="1465" mass="162216">MDSIVRKRFKSWWLCLLVVVMTGFLWGSFPSVAHGEDNSATVPGNASYTEDAFYYSDQYMWKVSLFVAKSDTVNKDSSTMDDFYRIGTQAVYLNPVKNMSQWYAGARPSNISGLYFSKENKVDTLNELRSKGGDVNALDSVQITTGNNVNMITGVSNLPFVPQLSDGDVYDNGVTYGDAVGSITKVANYFNSSSMMFTLLNFYANKQGVSKEEMIQNLQFTIDGETRTGWNPEGVLPNVINDNPTNQVEWLVVYEPVSIIYVKDTTHPGSYYGYALTATDFAVSQIKHQMDWRYDETRWSAWAGQQPDAWKANSDRQHVSRLAFLLMGNSVITSTNWYGLEAGTGVDQNAAIPFNRWFSDRQTKYGGWGMSRWIKPAEYEKPRDNDYRPNTDVILSTPVYANVNATPGNELTVTYKINGEVIGTDKVVAPIKTESYSYLKWHTPTVDTVTTYDLEMSVSPYPEGTINCGGNEYTHRIVTIRPLDENTPPDPKVDDEKPVDLPDILVPPTSVESGDTVDPTVAPVVKSVQEMTEPPYYKNETVKIQVVTNMATKNLSFTNSDTGAGKQFGVDSLGDEMLINRTVNKLSNEIVWTIEFIPLNLGTNNYQFKALNSEQGESQALDFSVEVLVDPDMPEIFDITINPLKAIYTLYEETVSPPLKYMLIYNTNGGSDMDSVMADYNKTISAPGNPVKVGQSFKGWFKNNTLTELWNFSMDKITGVTTLYAKWEISTYSVSFDLNGKGSPIAALVLTYGENIEKPADPEAIGCVFDGWYQDDALTDSWDFNNDTVSDNTTLHAKWKILEYVATFEENKGSLVDDVKQDFGTKLVEPTTNRLGYTLDGWYRENSLTTKWNFATDTLQDSITLYAKWIAGDAFIEFNANEGSAVQKMSGKTDLAIDTTTLPVSTRLGYTFDGWFEKEDLSGDALTKLPDQYPPGTTIYYAKWTANPSTIKFESNGGSAVTALVGVTDQVITDKTMPISTRTGYTLEGWYASVDLSGAKVANLPDKYPVDGIIYYAKWNGKPSTIKFESNSGSAVTDLVGVTDQVITDKTMPLSIRAGYTLDGWCASVDLSGAMVESLPDKYPVDGITYYAKWTANPSTIKFESNSGSAVTDLIGVTDQAIKDKTMPTSTRAGYALEGWYASSDLSGSKVAQLPDKYPVDGTTYYAKWVKISSTSIDLPESSNAIQTHELTLNNSYDFHSIASDQGNITVINVGDNQIKVELSGGTSHRTGLISGSYNTTSKGKTETRTSQGSNTTPSSIYYNSNGYTGTLYKQTTTTNDVQTGGSYVPDDNKTKTETRTSQGSNTTPSSIYYNSNGYTGTLYKQTTTTNNVQTGGSYVSDDTKYVTHHHEQPIEGYPYPAAKIGYNSGGYMGTISMTSISSRKGNYYVEYGGMATKPGYDTRTYRTDYTATYSGTITKPGYDTRTYRTDYTSTYSGTITKFISDTRVYGPYYKYTVTINYIEK</sequence>
<evidence type="ECO:0000256" key="1">
    <source>
        <dbReference type="ARBA" id="ARBA00004196"/>
    </source>
</evidence>
<accession>A0A0L6U1N5</accession>
<comment type="caution">
    <text evidence="4">The sequence shown here is derived from an EMBL/GenBank/DDBJ whole genome shotgun (WGS) entry which is preliminary data.</text>
</comment>
<dbReference type="Pfam" id="PF26614">
    <property type="entry name" value="DUF8194"/>
    <property type="match status" value="1"/>
</dbReference>
<dbReference type="InterPro" id="IPR042229">
    <property type="entry name" value="Listeria/Bacterioides_rpt_sf"/>
</dbReference>
<comment type="subcellular location">
    <subcellularLocation>
        <location evidence="1">Cell envelope</location>
    </subcellularLocation>
</comment>
<organism evidence="4 5">
    <name type="scientific">Acetobacterium bakii</name>
    <dbReference type="NCBI Taxonomy" id="52689"/>
    <lineage>
        <taxon>Bacteria</taxon>
        <taxon>Bacillati</taxon>
        <taxon>Bacillota</taxon>
        <taxon>Clostridia</taxon>
        <taxon>Eubacteriales</taxon>
        <taxon>Eubacteriaceae</taxon>
        <taxon>Acetobacterium</taxon>
    </lineage>
</organism>
<reference evidence="5" key="1">
    <citation type="submission" date="2015-07" db="EMBL/GenBank/DDBJ databases">
        <title>Draft genome sequence of Acetobacterium bakii DSM 8293, a potential psychrophilic chemical producer through syngas fermentation.</title>
        <authorList>
            <person name="Song Y."/>
            <person name="Hwang S."/>
            <person name="Cho B.-K."/>
        </authorList>
    </citation>
    <scope>NUCLEOTIDE SEQUENCE [LARGE SCALE GENOMIC DNA]</scope>
    <source>
        <strain evidence="5">DSM 8239</strain>
    </source>
</reference>
<dbReference type="RefSeq" id="WP_050739575.1">
    <property type="nucleotide sequence ID" value="NZ_LGYO01000013.1"/>
</dbReference>
<dbReference type="InterPro" id="IPR058507">
    <property type="entry name" value="DUF8194"/>
</dbReference>
<evidence type="ECO:0000259" key="3">
    <source>
        <dbReference type="Pfam" id="PF26614"/>
    </source>
</evidence>
<dbReference type="Gene3D" id="2.60.40.4270">
    <property type="entry name" value="Listeria-Bacteroides repeat domain"/>
    <property type="match status" value="7"/>
</dbReference>